<dbReference type="Proteomes" id="UP000026915">
    <property type="component" value="Chromosome 9"/>
</dbReference>
<gene>
    <name evidence="1" type="ORF">TCM_038526</name>
</gene>
<evidence type="ECO:0000313" key="2">
    <source>
        <dbReference type="Proteomes" id="UP000026915"/>
    </source>
</evidence>
<dbReference type="EMBL" id="CM001887">
    <property type="protein sequence ID" value="EOY31584.1"/>
    <property type="molecule type" value="Genomic_DNA"/>
</dbReference>
<dbReference type="Gramene" id="EOY31584">
    <property type="protein sequence ID" value="EOY31584"/>
    <property type="gene ID" value="TCM_038526"/>
</dbReference>
<sequence>MKFLRTELLAIKEAFTLFVASKWVTSHGFMVESDLANAILWVNYPDKAHWRMVNILNLIGILKRKVVRSSGKGGVMRAAELLVVHN</sequence>
<name>A0A061GWU7_THECC</name>
<organism evidence="1 2">
    <name type="scientific">Theobroma cacao</name>
    <name type="common">Cacao</name>
    <name type="synonym">Cocoa</name>
    <dbReference type="NCBI Taxonomy" id="3641"/>
    <lineage>
        <taxon>Eukaryota</taxon>
        <taxon>Viridiplantae</taxon>
        <taxon>Streptophyta</taxon>
        <taxon>Embryophyta</taxon>
        <taxon>Tracheophyta</taxon>
        <taxon>Spermatophyta</taxon>
        <taxon>Magnoliopsida</taxon>
        <taxon>eudicotyledons</taxon>
        <taxon>Gunneridae</taxon>
        <taxon>Pentapetalae</taxon>
        <taxon>rosids</taxon>
        <taxon>malvids</taxon>
        <taxon>Malvales</taxon>
        <taxon>Malvaceae</taxon>
        <taxon>Byttnerioideae</taxon>
        <taxon>Theobroma</taxon>
    </lineage>
</organism>
<protein>
    <recommendedName>
        <fullName evidence="3">RNase H type-1 domain-containing protein</fullName>
    </recommendedName>
</protein>
<proteinExistence type="predicted"/>
<dbReference type="AlphaFoldDB" id="A0A061GWU7"/>
<reference evidence="1 2" key="1">
    <citation type="journal article" date="2013" name="Genome Biol.">
        <title>The genome sequence of the most widely cultivated cacao type and its use to identify candidate genes regulating pod color.</title>
        <authorList>
            <person name="Motamayor J.C."/>
            <person name="Mockaitis K."/>
            <person name="Schmutz J."/>
            <person name="Haiminen N."/>
            <person name="Iii D.L."/>
            <person name="Cornejo O."/>
            <person name="Findley S.D."/>
            <person name="Zheng P."/>
            <person name="Utro F."/>
            <person name="Royaert S."/>
            <person name="Saski C."/>
            <person name="Jenkins J."/>
            <person name="Podicheti R."/>
            <person name="Zhao M."/>
            <person name="Scheffler B.E."/>
            <person name="Stack J.C."/>
            <person name="Feltus F.A."/>
            <person name="Mustiga G.M."/>
            <person name="Amores F."/>
            <person name="Phillips W."/>
            <person name="Marelli J.P."/>
            <person name="May G.D."/>
            <person name="Shapiro H."/>
            <person name="Ma J."/>
            <person name="Bustamante C.D."/>
            <person name="Schnell R.J."/>
            <person name="Main D."/>
            <person name="Gilbert D."/>
            <person name="Parida L."/>
            <person name="Kuhn D.N."/>
        </authorList>
    </citation>
    <scope>NUCLEOTIDE SEQUENCE [LARGE SCALE GENOMIC DNA]</scope>
    <source>
        <strain evidence="2">cv. Matina 1-6</strain>
    </source>
</reference>
<dbReference type="InParanoid" id="A0A061GWU7"/>
<accession>A0A061GWU7</accession>
<evidence type="ECO:0000313" key="1">
    <source>
        <dbReference type="EMBL" id="EOY31584.1"/>
    </source>
</evidence>
<evidence type="ECO:0008006" key="3">
    <source>
        <dbReference type="Google" id="ProtNLM"/>
    </source>
</evidence>
<dbReference type="HOGENOM" id="CLU_2502485_0_0_1"/>
<keyword evidence="2" id="KW-1185">Reference proteome</keyword>